<dbReference type="KEGG" id="srn:A4G23_03871"/>
<sequence>MEADQNAVEGQYQRNGSDAIHHLWDKNGAGPDNCASSGSGTAHIIKHRTCEQRFAAPDVCGAWAWRP</sequence>
<protein>
    <submittedName>
        <fullName evidence="2">Uncharacterized protein</fullName>
    </submittedName>
</protein>
<gene>
    <name evidence="2" type="ORF">A4G23_03871</name>
</gene>
<evidence type="ECO:0000313" key="3">
    <source>
        <dbReference type="Proteomes" id="UP000095349"/>
    </source>
</evidence>
<evidence type="ECO:0000256" key="1">
    <source>
        <dbReference type="SAM" id="MobiDB-lite"/>
    </source>
</evidence>
<dbReference type="AlphaFoldDB" id="A0A1D8G6C5"/>
<dbReference type="EMBL" id="CP017316">
    <property type="protein sequence ID" value="AOT60994.1"/>
    <property type="molecule type" value="Genomic_DNA"/>
</dbReference>
<reference evidence="2 3" key="1">
    <citation type="submission" date="2016-09" db="EMBL/GenBank/DDBJ databases">
        <title>Streptomyces rubrolavendulae MJM4426 Genome sequencing and assembly.</title>
        <authorList>
            <person name="Kim J.-G."/>
        </authorList>
    </citation>
    <scope>NUCLEOTIDE SEQUENCE [LARGE SCALE GENOMIC DNA]</scope>
    <source>
        <strain evidence="2 3">MJM4426</strain>
    </source>
</reference>
<evidence type="ECO:0000313" key="2">
    <source>
        <dbReference type="EMBL" id="AOT60994.1"/>
    </source>
</evidence>
<feature type="region of interest" description="Disordered" evidence="1">
    <location>
        <begin position="19"/>
        <end position="39"/>
    </location>
</feature>
<accession>A0A1D8G6C5</accession>
<keyword evidence="3" id="KW-1185">Reference proteome</keyword>
<organism evidence="2 3">
    <name type="scientific">Streptomyces rubrolavendulae</name>
    <dbReference type="NCBI Taxonomy" id="285473"/>
    <lineage>
        <taxon>Bacteria</taxon>
        <taxon>Bacillati</taxon>
        <taxon>Actinomycetota</taxon>
        <taxon>Actinomycetes</taxon>
        <taxon>Kitasatosporales</taxon>
        <taxon>Streptomycetaceae</taxon>
        <taxon>Streptomyces</taxon>
    </lineage>
</organism>
<proteinExistence type="predicted"/>
<dbReference type="Proteomes" id="UP000095349">
    <property type="component" value="Chromosome"/>
</dbReference>
<dbReference type="STRING" id="285473.A4G23_03871"/>
<name>A0A1D8G6C5_9ACTN</name>